<dbReference type="Proteomes" id="UP000032233">
    <property type="component" value="Unassembled WGS sequence"/>
</dbReference>
<feature type="domain" description="Transposase DDE" evidence="1">
    <location>
        <begin position="3"/>
        <end position="73"/>
    </location>
</feature>
<proteinExistence type="predicted"/>
<sequence>MITRHVWQDHVAKVNANRLGEHGKKIYKRRKESVERSFADSKQLHGHRYARMGGLAKVREQGLLCAACQNMKKTALAMGSYLGGKGGNSPFPLFILSILRLKNPRGPVFCNYCRPTFLKP</sequence>
<dbReference type="Pfam" id="PF13751">
    <property type="entry name" value="DDE_Tnp_1_6"/>
    <property type="match status" value="1"/>
</dbReference>
<dbReference type="EMBL" id="AZAC01000004">
    <property type="protein sequence ID" value="KIX15176.1"/>
    <property type="molecule type" value="Genomic_DNA"/>
</dbReference>
<gene>
    <name evidence="2" type="ORF">X474_05420</name>
</gene>
<dbReference type="InParanoid" id="A0A0D2JHF7"/>
<evidence type="ECO:0000259" key="1">
    <source>
        <dbReference type="Pfam" id="PF13751"/>
    </source>
</evidence>
<evidence type="ECO:0000313" key="2">
    <source>
        <dbReference type="EMBL" id="KIX15176.1"/>
    </source>
</evidence>
<keyword evidence="3" id="KW-1185">Reference proteome</keyword>
<protein>
    <submittedName>
        <fullName evidence="2">Transposase ISBma2</fullName>
    </submittedName>
</protein>
<accession>A0A0D2JHF7</accession>
<dbReference type="AlphaFoldDB" id="A0A0D2JHF7"/>
<name>A0A0D2JHF7_9BACT</name>
<evidence type="ECO:0000313" key="3">
    <source>
        <dbReference type="Proteomes" id="UP000032233"/>
    </source>
</evidence>
<comment type="caution">
    <text evidence="2">The sequence shown here is derived from an EMBL/GenBank/DDBJ whole genome shotgun (WGS) entry which is preliminary data.</text>
</comment>
<organism evidence="2 3">
    <name type="scientific">Dethiosulfatarculus sandiegensis</name>
    <dbReference type="NCBI Taxonomy" id="1429043"/>
    <lineage>
        <taxon>Bacteria</taxon>
        <taxon>Pseudomonadati</taxon>
        <taxon>Thermodesulfobacteriota</taxon>
        <taxon>Desulfarculia</taxon>
        <taxon>Desulfarculales</taxon>
        <taxon>Desulfarculaceae</taxon>
        <taxon>Dethiosulfatarculus</taxon>
    </lineage>
</organism>
<dbReference type="InterPro" id="IPR025668">
    <property type="entry name" value="Tnp_DDE_dom"/>
</dbReference>
<reference evidence="2 3" key="1">
    <citation type="submission" date="2013-11" db="EMBL/GenBank/DDBJ databases">
        <title>Metagenomic analysis of a methanogenic consortium involved in long chain n-alkane degradation.</title>
        <authorList>
            <person name="Davidova I.A."/>
            <person name="Callaghan A.V."/>
            <person name="Wawrik B."/>
            <person name="Pruitt S."/>
            <person name="Marks C."/>
            <person name="Duncan K.E."/>
            <person name="Suflita J.M."/>
        </authorList>
    </citation>
    <scope>NUCLEOTIDE SEQUENCE [LARGE SCALE GENOMIC DNA]</scope>
    <source>
        <strain evidence="2 3">SPR</strain>
    </source>
</reference>